<keyword evidence="3" id="KW-1185">Reference proteome</keyword>
<evidence type="ECO:0000259" key="1">
    <source>
        <dbReference type="PROSITE" id="PS51186"/>
    </source>
</evidence>
<dbReference type="Proteomes" id="UP001589890">
    <property type="component" value="Unassembled WGS sequence"/>
</dbReference>
<sequence length="287" mass="30335">MAIECSTPGVDDLPGLSTILAGWQRTGEPAQLHSGDVGWFWRFGPERTANALRVWRRDGQVVAMGLLDEPEYLRLAIDPELQGDAVLAEALAAGSAEAVSPGEAFVDVPEGSPVREILLALDGWELDEPWQPLVRDLTEPVEDSGLSIEVVTVETAAERTAVQRSAFDGSTFTDERWHAMAAGAPYGDARCLLGRDGAGHAVAAVTVWAAGPGRPGILEPMGVHRDFRGVGYGQAITVAAAAALRELGASEATVHTPSFNTGAVATYQSAGFTALPQMRAIRRLPTA</sequence>
<protein>
    <submittedName>
        <fullName evidence="2">GNAT family N-acetyltransferase</fullName>
    </submittedName>
</protein>
<dbReference type="SUPFAM" id="SSF55729">
    <property type="entry name" value="Acyl-CoA N-acyltransferases (Nat)"/>
    <property type="match status" value="1"/>
</dbReference>
<dbReference type="Gene3D" id="3.40.630.30">
    <property type="match status" value="1"/>
</dbReference>
<proteinExistence type="predicted"/>
<dbReference type="PROSITE" id="PS51186">
    <property type="entry name" value="GNAT"/>
    <property type="match status" value="1"/>
</dbReference>
<reference evidence="2 3" key="1">
    <citation type="submission" date="2024-09" db="EMBL/GenBank/DDBJ databases">
        <authorList>
            <person name="Sun Q."/>
            <person name="Mori K."/>
        </authorList>
    </citation>
    <scope>NUCLEOTIDE SEQUENCE [LARGE SCALE GENOMIC DNA]</scope>
    <source>
        <strain evidence="2 3">CGMCC 1.15906</strain>
    </source>
</reference>
<comment type="caution">
    <text evidence="2">The sequence shown here is derived from an EMBL/GenBank/DDBJ whole genome shotgun (WGS) entry which is preliminary data.</text>
</comment>
<dbReference type="EMBL" id="JBHLTC010000018">
    <property type="protein sequence ID" value="MFC0625175.1"/>
    <property type="molecule type" value="Genomic_DNA"/>
</dbReference>
<dbReference type="InterPro" id="IPR016181">
    <property type="entry name" value="Acyl_CoA_acyltransferase"/>
</dbReference>
<gene>
    <name evidence="2" type="ORF">ACFFGN_13940</name>
</gene>
<evidence type="ECO:0000313" key="3">
    <source>
        <dbReference type="Proteomes" id="UP001589890"/>
    </source>
</evidence>
<organism evidence="2 3">
    <name type="scientific">Kribbella deserti</name>
    <dbReference type="NCBI Taxonomy" id="1926257"/>
    <lineage>
        <taxon>Bacteria</taxon>
        <taxon>Bacillati</taxon>
        <taxon>Actinomycetota</taxon>
        <taxon>Actinomycetes</taxon>
        <taxon>Propionibacteriales</taxon>
        <taxon>Kribbellaceae</taxon>
        <taxon>Kribbella</taxon>
    </lineage>
</organism>
<accession>A0ABV6QKK8</accession>
<dbReference type="RefSeq" id="WP_380047321.1">
    <property type="nucleotide sequence ID" value="NZ_JBHLTC010000018.1"/>
</dbReference>
<evidence type="ECO:0000313" key="2">
    <source>
        <dbReference type="EMBL" id="MFC0625175.1"/>
    </source>
</evidence>
<dbReference type="InterPro" id="IPR000182">
    <property type="entry name" value="GNAT_dom"/>
</dbReference>
<name>A0ABV6QKK8_9ACTN</name>
<feature type="domain" description="N-acetyltransferase" evidence="1">
    <location>
        <begin position="146"/>
        <end position="287"/>
    </location>
</feature>
<dbReference type="Pfam" id="PF00583">
    <property type="entry name" value="Acetyltransf_1"/>
    <property type="match status" value="1"/>
</dbReference>